<dbReference type="InterPro" id="IPR000742">
    <property type="entry name" value="EGF"/>
</dbReference>
<dbReference type="InterPro" id="IPR001881">
    <property type="entry name" value="EGF-like_Ca-bd_dom"/>
</dbReference>
<dbReference type="PRINTS" id="PR00895">
    <property type="entry name" value="PENTAXIN"/>
</dbReference>
<dbReference type="SMART" id="SM00179">
    <property type="entry name" value="EGF_CA"/>
    <property type="match status" value="5"/>
</dbReference>
<feature type="disulfide bond" evidence="5">
    <location>
        <begin position="419"/>
        <end position="428"/>
    </location>
</feature>
<evidence type="ECO:0000259" key="8">
    <source>
        <dbReference type="PROSITE" id="PS50923"/>
    </source>
</evidence>
<dbReference type="SUPFAM" id="SSF49899">
    <property type="entry name" value="Concanavalin A-like lectins/glucanases"/>
    <property type="match status" value="1"/>
</dbReference>
<dbReference type="CDD" id="cd00033">
    <property type="entry name" value="CCP"/>
    <property type="match status" value="5"/>
</dbReference>
<feature type="domain" description="Sushi" evidence="8">
    <location>
        <begin position="715"/>
        <end position="771"/>
    </location>
</feature>
<keyword evidence="1 6" id="KW-0768">Sushi</keyword>
<dbReference type="GO" id="GO:0005509">
    <property type="term" value="F:calcium ion binding"/>
    <property type="evidence" value="ECO:0007669"/>
    <property type="project" value="InterPro"/>
</dbReference>
<feature type="disulfide bond" evidence="5">
    <location>
        <begin position="381"/>
        <end position="390"/>
    </location>
</feature>
<dbReference type="Gene3D" id="2.60.120.200">
    <property type="match status" value="1"/>
</dbReference>
<organism evidence="10 11">
    <name type="scientific">Henosepilachna vigintioctopunctata</name>
    <dbReference type="NCBI Taxonomy" id="420089"/>
    <lineage>
        <taxon>Eukaryota</taxon>
        <taxon>Metazoa</taxon>
        <taxon>Ecdysozoa</taxon>
        <taxon>Arthropoda</taxon>
        <taxon>Hexapoda</taxon>
        <taxon>Insecta</taxon>
        <taxon>Pterygota</taxon>
        <taxon>Neoptera</taxon>
        <taxon>Endopterygota</taxon>
        <taxon>Coleoptera</taxon>
        <taxon>Polyphaga</taxon>
        <taxon>Cucujiformia</taxon>
        <taxon>Coccinelloidea</taxon>
        <taxon>Coccinellidae</taxon>
        <taxon>Epilachninae</taxon>
        <taxon>Epilachnini</taxon>
        <taxon>Henosepilachna</taxon>
    </lineage>
</organism>
<evidence type="ECO:0000256" key="6">
    <source>
        <dbReference type="PROSITE-ProRule" id="PRU00302"/>
    </source>
</evidence>
<dbReference type="InterPro" id="IPR009030">
    <property type="entry name" value="Growth_fac_rcpt_cys_sf"/>
</dbReference>
<gene>
    <name evidence="10" type="ORF">WA026_009969</name>
</gene>
<dbReference type="PANTHER" id="PTHR19325:SF575">
    <property type="entry name" value="LOCOMOTION-RELATED PROTEIN HIKARU GENKI"/>
    <property type="match status" value="1"/>
</dbReference>
<accession>A0AAW1TKK0</accession>
<feature type="domain" description="EGF-like" evidence="7">
    <location>
        <begin position="473"/>
        <end position="509"/>
    </location>
</feature>
<feature type="disulfide bond" evidence="5">
    <location>
        <begin position="359"/>
        <end position="369"/>
    </location>
</feature>
<dbReference type="InterPro" id="IPR000152">
    <property type="entry name" value="EGF-type_Asp/Asn_hydroxyl_site"/>
</dbReference>
<feature type="domain" description="EGF-like" evidence="7">
    <location>
        <begin position="312"/>
        <end position="353"/>
    </location>
</feature>
<comment type="caution">
    <text evidence="5">Lacks conserved residue(s) required for the propagation of feature annotation.</text>
</comment>
<dbReference type="InterPro" id="IPR030476">
    <property type="entry name" value="Pentaxin_CS"/>
</dbReference>
<evidence type="ECO:0000259" key="7">
    <source>
        <dbReference type="PROSITE" id="PS50026"/>
    </source>
</evidence>
<evidence type="ECO:0000256" key="3">
    <source>
        <dbReference type="ARBA" id="ARBA00023157"/>
    </source>
</evidence>
<reference evidence="10 11" key="1">
    <citation type="submission" date="2023-03" db="EMBL/GenBank/DDBJ databases">
        <title>Genome insight into feeding habits of ladybird beetles.</title>
        <authorList>
            <person name="Li H.-S."/>
            <person name="Huang Y.-H."/>
            <person name="Pang H."/>
        </authorList>
    </citation>
    <scope>NUCLEOTIDE SEQUENCE [LARGE SCALE GENOMIC DNA]</scope>
    <source>
        <strain evidence="10">SYSU_2023b</strain>
        <tissue evidence="10">Whole body</tissue>
    </source>
</reference>
<keyword evidence="3 5" id="KW-1015">Disulfide bond</keyword>
<dbReference type="PROSITE" id="PS51828">
    <property type="entry name" value="PTX_2"/>
    <property type="match status" value="1"/>
</dbReference>
<evidence type="ECO:0000256" key="4">
    <source>
        <dbReference type="ARBA" id="ARBA00023180"/>
    </source>
</evidence>
<dbReference type="Gene3D" id="2.10.50.10">
    <property type="entry name" value="Tumor Necrosis Factor Receptor, subunit A, domain 2"/>
    <property type="match status" value="2"/>
</dbReference>
<feature type="disulfide bond" evidence="5">
    <location>
        <begin position="343"/>
        <end position="352"/>
    </location>
</feature>
<dbReference type="SMART" id="SM00159">
    <property type="entry name" value="PTX"/>
    <property type="match status" value="1"/>
</dbReference>
<dbReference type="InterPro" id="IPR050350">
    <property type="entry name" value="Compl-Cell_Adhes-Reg"/>
</dbReference>
<feature type="disulfide bond" evidence="6">
    <location>
        <begin position="800"/>
        <end position="827"/>
    </location>
</feature>
<feature type="disulfide bond" evidence="6">
    <location>
        <begin position="871"/>
        <end position="898"/>
    </location>
</feature>
<dbReference type="PANTHER" id="PTHR19325">
    <property type="entry name" value="COMPLEMENT COMPONENT-RELATED SUSHI DOMAIN-CONTAINING"/>
    <property type="match status" value="1"/>
</dbReference>
<dbReference type="SMART" id="SM01411">
    <property type="entry name" value="Ephrin_rec_like"/>
    <property type="match status" value="2"/>
</dbReference>
<dbReference type="Pfam" id="PF00354">
    <property type="entry name" value="Pentaxin"/>
    <property type="match status" value="1"/>
</dbReference>
<comment type="caution">
    <text evidence="10">The sequence shown here is derived from an EMBL/GenBank/DDBJ whole genome shotgun (WGS) entry which is preliminary data.</text>
</comment>
<feature type="disulfide bond" evidence="5">
    <location>
        <begin position="461"/>
        <end position="470"/>
    </location>
</feature>
<dbReference type="PROSITE" id="PS01186">
    <property type="entry name" value="EGF_2"/>
    <property type="match status" value="5"/>
</dbReference>
<dbReference type="InterPro" id="IPR000436">
    <property type="entry name" value="Sushi_SCR_CCP_dom"/>
</dbReference>
<keyword evidence="11" id="KW-1185">Reference proteome</keyword>
<name>A0AAW1TKK0_9CUCU</name>
<feature type="domain" description="Pentraxin (PTX)" evidence="9">
    <location>
        <begin position="514"/>
        <end position="714"/>
    </location>
</feature>
<feature type="disulfide bond" evidence="6">
    <location>
        <begin position="945"/>
        <end position="972"/>
    </location>
</feature>
<evidence type="ECO:0000313" key="10">
    <source>
        <dbReference type="EMBL" id="KAK9871009.1"/>
    </source>
</evidence>
<dbReference type="SUPFAM" id="SSF57535">
    <property type="entry name" value="Complement control module/SCR domain"/>
    <property type="match status" value="6"/>
</dbReference>
<feature type="domain" description="EGF-like" evidence="7">
    <location>
        <begin position="393"/>
        <end position="429"/>
    </location>
</feature>
<dbReference type="InterPro" id="IPR035976">
    <property type="entry name" value="Sushi/SCR/CCP_sf"/>
</dbReference>
<dbReference type="CDD" id="cd00054">
    <property type="entry name" value="EGF_CA"/>
    <property type="match status" value="3"/>
</dbReference>
<dbReference type="PROSITE" id="PS00010">
    <property type="entry name" value="ASX_HYDROXYL"/>
    <property type="match status" value="1"/>
</dbReference>
<feature type="domain" description="Sushi" evidence="8">
    <location>
        <begin position="772"/>
        <end position="829"/>
    </location>
</feature>
<evidence type="ECO:0000256" key="1">
    <source>
        <dbReference type="ARBA" id="ARBA00022659"/>
    </source>
</evidence>
<dbReference type="InterPro" id="IPR013320">
    <property type="entry name" value="ConA-like_dom_sf"/>
</dbReference>
<evidence type="ECO:0000256" key="2">
    <source>
        <dbReference type="ARBA" id="ARBA00022737"/>
    </source>
</evidence>
<dbReference type="Pfam" id="PF00084">
    <property type="entry name" value="Sushi"/>
    <property type="match status" value="6"/>
</dbReference>
<dbReference type="AlphaFoldDB" id="A0AAW1TKK0"/>
<dbReference type="SMART" id="SM00032">
    <property type="entry name" value="CCP"/>
    <property type="match status" value="6"/>
</dbReference>
<feature type="disulfide bond" evidence="5">
    <location>
        <begin position="300"/>
        <end position="309"/>
    </location>
</feature>
<sequence length="1126" mass="127563">MPECSANKYPKEVIQNATIDIEPDFECSEADKMNEIENDLQSFLTNEICVDNCTISTNSKCLDEVSNEKEEEISNIIKRHAPRPKSTQNKNKRRRKKFRINIQVREKYSKDSRILTKLDHKSGSIVFDQPQFICPAGYISKRDFCVQCPRGTYQVKNKCLSCEFGFYSSEHGVTSCTPCPQHFSTRKLRSKSITECKKQCPPGTHARKKAVKNPRRHHKKIIERPTLEPFCKSCPVGYYQDEYGQLECSPCPKGYTTYGYGSTNVGECIESAEEICLKSKNICNNGKCSVRDRIHYQCDCFEGYVGSHCEKRKEICRNNPCQNGGSCVVGYDNTNQPEYKCMCFENYFGSFCEKVVNKCKLKCMNGGSCFEYDDNQFMCLCTEGYTGELCEPETPYCVNDICENNGTCLEKSTTYECECPNGFIGKRCHLLPCDFKPCPQNAICINTNEDKTSRNSYRCVCTEGWSGESCNTKLNFCSPNSCKNNGTCTNLPTNFECNCPKPFHGANCENEYNANYSIVFERFKTSDYVRLPVLEIDLQEISVCLWLKVTDNFNYGTLVSYATRENDNAFTLTDYTGLIMYVNGQYIATNVFLNDGIWHHVCATWRSNEGIYQVYIDGNLRQFGSGLSANRLISGNGYMIIGQEQDTLGGKFSQAETFVGRMTLIDIWSKVLTKEDIFRHYHDCVNPIYGDLYTWGEFQFHIQGNLRIESSHFCNECPRPKNVFNGQVEVIENSAFYKCNEGYKIGNDFKNGRKCLKSSKWEGQREPYCRRLYCGPPGFLKNGFIHGTNYYFEDQVICGCVYGYNLIGEERLTCGKYGKWEPAKPKCIGPQCKAFKIPANGKFTVFTETPHEEYKEDITMLDVGTQIEITCKEGTNLIGESVITCQDEGVWDNDPPVCESPYTTTPKPIRCSVDELPSAPEHGYLVEESLEAYQNEVTKTVEYNCNIGFLVEGLNSSFCRDDGSWSDVDVTCNRVSCGYPSMLDHGFVVQKNYLFGDEAIFDCETGYYLNGSSSISCGENGLFEESMPKCIRITCNAPDANAIKNGKVYGKNNFFGDILRFECDQGFILNGSSFITCGKEGVWSSEFPECRKISCGPPGDLDNGFSFGRSYKYGNYITFECKEGLS</sequence>
<feature type="domain" description="Sushi" evidence="8">
    <location>
        <begin position="1033"/>
        <end position="1092"/>
    </location>
</feature>
<dbReference type="FunFam" id="2.10.50.10:FF:000032">
    <property type="entry name" value="Uncharacterized protein, isoform A"/>
    <property type="match status" value="1"/>
</dbReference>
<feature type="disulfide bond" evidence="6">
    <location>
        <begin position="1003"/>
        <end position="1030"/>
    </location>
</feature>
<feature type="domain" description="EGF-like" evidence="7">
    <location>
        <begin position="355"/>
        <end position="391"/>
    </location>
</feature>
<feature type="domain" description="Sushi" evidence="8">
    <location>
        <begin position="845"/>
        <end position="900"/>
    </location>
</feature>
<feature type="domain" description="Sushi" evidence="8">
    <location>
        <begin position="975"/>
        <end position="1032"/>
    </location>
</feature>
<evidence type="ECO:0008006" key="12">
    <source>
        <dbReference type="Google" id="ProtNLM"/>
    </source>
</evidence>
<dbReference type="Gene3D" id="2.10.25.10">
    <property type="entry name" value="Laminin"/>
    <property type="match status" value="5"/>
</dbReference>
<dbReference type="PROSITE" id="PS50923">
    <property type="entry name" value="SUSHI"/>
    <property type="match status" value="6"/>
</dbReference>
<dbReference type="SUPFAM" id="SSF57184">
    <property type="entry name" value="Growth factor receptor domain"/>
    <property type="match status" value="1"/>
</dbReference>
<proteinExistence type="predicted"/>
<dbReference type="EMBL" id="JARQZJ010000004">
    <property type="protein sequence ID" value="KAK9871009.1"/>
    <property type="molecule type" value="Genomic_DNA"/>
</dbReference>
<dbReference type="Pfam" id="PF00008">
    <property type="entry name" value="EGF"/>
    <property type="match status" value="3"/>
</dbReference>
<dbReference type="Gene3D" id="2.10.70.10">
    <property type="entry name" value="Complement Module, domain 1"/>
    <property type="match status" value="7"/>
</dbReference>
<dbReference type="SUPFAM" id="SSF57196">
    <property type="entry name" value="EGF/Laminin"/>
    <property type="match status" value="5"/>
</dbReference>
<feature type="disulfide bond" evidence="6">
    <location>
        <begin position="1063"/>
        <end position="1090"/>
    </location>
</feature>
<keyword evidence="5" id="KW-0245">EGF-like domain</keyword>
<evidence type="ECO:0000313" key="11">
    <source>
        <dbReference type="Proteomes" id="UP001431783"/>
    </source>
</evidence>
<dbReference type="InterPro" id="IPR011641">
    <property type="entry name" value="Tyr-kin_ephrin_A/B_rcpt-like"/>
</dbReference>
<evidence type="ECO:0000256" key="5">
    <source>
        <dbReference type="PROSITE-ProRule" id="PRU00076"/>
    </source>
</evidence>
<dbReference type="PROSITE" id="PS00289">
    <property type="entry name" value="PTX_1"/>
    <property type="match status" value="1"/>
</dbReference>
<dbReference type="InterPro" id="IPR001759">
    <property type="entry name" value="PTX_dom"/>
</dbReference>
<feature type="domain" description="Sushi" evidence="8">
    <location>
        <begin position="909"/>
        <end position="974"/>
    </location>
</feature>
<feature type="domain" description="EGF-like" evidence="7">
    <location>
        <begin position="272"/>
        <end position="310"/>
    </location>
</feature>
<dbReference type="Pfam" id="PF07699">
    <property type="entry name" value="Ephrin_rec_like"/>
    <property type="match status" value="2"/>
</dbReference>
<feature type="disulfide bond" evidence="5">
    <location>
        <begin position="499"/>
        <end position="508"/>
    </location>
</feature>
<keyword evidence="4" id="KW-0325">Glycoprotein</keyword>
<feature type="domain" description="EGF-like" evidence="7">
    <location>
        <begin position="430"/>
        <end position="471"/>
    </location>
</feature>
<dbReference type="PROSITE" id="PS00022">
    <property type="entry name" value="EGF_1"/>
    <property type="match status" value="6"/>
</dbReference>
<dbReference type="Proteomes" id="UP001431783">
    <property type="component" value="Unassembled WGS sequence"/>
</dbReference>
<keyword evidence="2" id="KW-0677">Repeat</keyword>
<protein>
    <recommendedName>
        <fullName evidence="12">Sushi, von Willebrand factor type A, EGF and pentraxin domain-containing protein 1</fullName>
    </recommendedName>
</protein>
<dbReference type="SMART" id="SM00181">
    <property type="entry name" value="EGF"/>
    <property type="match status" value="6"/>
</dbReference>
<dbReference type="PROSITE" id="PS50026">
    <property type="entry name" value="EGF_3"/>
    <property type="match status" value="6"/>
</dbReference>
<evidence type="ECO:0000259" key="9">
    <source>
        <dbReference type="PROSITE" id="PS51828"/>
    </source>
</evidence>